<evidence type="ECO:0000313" key="3">
    <source>
        <dbReference type="EMBL" id="RHM41982.1"/>
    </source>
</evidence>
<dbReference type="EMBL" id="QRZA01000024">
    <property type="protein sequence ID" value="RGV32067.1"/>
    <property type="molecule type" value="Genomic_DNA"/>
</dbReference>
<dbReference type="PROSITE" id="PS51729">
    <property type="entry name" value="GNAT_YJDJ"/>
    <property type="match status" value="1"/>
</dbReference>
<sequence>MEITHNKTRHMFEFTENGNSAVVEYKSFDGGINILHTFVPKPLQNKGYGAKLVKETLDYARENHLKVIITCPFARIYMARHKEYEDLL</sequence>
<dbReference type="Proteomes" id="UP000283589">
    <property type="component" value="Unassembled WGS sequence"/>
</dbReference>
<reference evidence="4 5" key="1">
    <citation type="submission" date="2018-08" db="EMBL/GenBank/DDBJ databases">
        <title>A genome reference for cultivated species of the human gut microbiota.</title>
        <authorList>
            <person name="Zou Y."/>
            <person name="Xue W."/>
            <person name="Luo G."/>
        </authorList>
    </citation>
    <scope>NUCLEOTIDE SEQUENCE [LARGE SCALE GENOMIC DNA]</scope>
    <source>
        <strain evidence="2 4">AF14-49</strain>
        <strain evidence="3 5">AF34-33</strain>
    </source>
</reference>
<evidence type="ECO:0000313" key="4">
    <source>
        <dbReference type="Proteomes" id="UP000283589"/>
    </source>
</evidence>
<proteinExistence type="predicted"/>
<dbReference type="Pfam" id="PF14542">
    <property type="entry name" value="Acetyltransf_CG"/>
    <property type="match status" value="1"/>
</dbReference>
<organism evidence="3 5">
    <name type="scientific">Butyricimonas virosa</name>
    <dbReference type="NCBI Taxonomy" id="544645"/>
    <lineage>
        <taxon>Bacteria</taxon>
        <taxon>Pseudomonadati</taxon>
        <taxon>Bacteroidota</taxon>
        <taxon>Bacteroidia</taxon>
        <taxon>Bacteroidales</taxon>
        <taxon>Odoribacteraceae</taxon>
        <taxon>Butyricimonas</taxon>
    </lineage>
</organism>
<evidence type="ECO:0000313" key="2">
    <source>
        <dbReference type="EMBL" id="RGV32067.1"/>
    </source>
</evidence>
<dbReference type="Proteomes" id="UP000286038">
    <property type="component" value="Unassembled WGS sequence"/>
</dbReference>
<dbReference type="GO" id="GO:0016740">
    <property type="term" value="F:transferase activity"/>
    <property type="evidence" value="ECO:0007669"/>
    <property type="project" value="UniProtKB-KW"/>
</dbReference>
<dbReference type="CDD" id="cd04301">
    <property type="entry name" value="NAT_SF"/>
    <property type="match status" value="1"/>
</dbReference>
<dbReference type="AlphaFoldDB" id="A0A415QG84"/>
<evidence type="ECO:0000313" key="5">
    <source>
        <dbReference type="Proteomes" id="UP000286038"/>
    </source>
</evidence>
<dbReference type="PANTHER" id="PTHR31435">
    <property type="entry name" value="PROTEIN NATD1"/>
    <property type="match status" value="1"/>
</dbReference>
<accession>A0A415QG84</accession>
<protein>
    <submittedName>
        <fullName evidence="3">N-acetyltransferase</fullName>
    </submittedName>
</protein>
<evidence type="ECO:0000259" key="1">
    <source>
        <dbReference type="PROSITE" id="PS51729"/>
    </source>
</evidence>
<name>A0A415QG84_9BACT</name>
<dbReference type="InterPro" id="IPR016181">
    <property type="entry name" value="Acyl_CoA_acyltransferase"/>
</dbReference>
<keyword evidence="3" id="KW-0808">Transferase</keyword>
<gene>
    <name evidence="2" type="ORF">DWW18_15170</name>
    <name evidence="3" type="ORF">DWZ68_12045</name>
</gene>
<dbReference type="Gene3D" id="3.40.630.30">
    <property type="match status" value="1"/>
</dbReference>
<dbReference type="SUPFAM" id="SSF55729">
    <property type="entry name" value="Acyl-CoA N-acyltransferases (Nat)"/>
    <property type="match status" value="1"/>
</dbReference>
<dbReference type="EMBL" id="QRPV01000015">
    <property type="protein sequence ID" value="RHM41982.1"/>
    <property type="molecule type" value="Genomic_DNA"/>
</dbReference>
<dbReference type="InterPro" id="IPR031165">
    <property type="entry name" value="GNAT_YJDJ"/>
</dbReference>
<comment type="caution">
    <text evidence="3">The sequence shown here is derived from an EMBL/GenBank/DDBJ whole genome shotgun (WGS) entry which is preliminary data.</text>
</comment>
<dbReference type="RefSeq" id="WP_118261112.1">
    <property type="nucleotide sequence ID" value="NZ_CABJDM010000015.1"/>
</dbReference>
<feature type="domain" description="N-acetyltransferase" evidence="1">
    <location>
        <begin position="4"/>
        <end position="88"/>
    </location>
</feature>
<dbReference type="PANTHER" id="PTHR31435:SF9">
    <property type="entry name" value="PROTEIN NATD1"/>
    <property type="match status" value="1"/>
</dbReference>
<dbReference type="InterPro" id="IPR045057">
    <property type="entry name" value="Gcn5-rel_NAT"/>
</dbReference>